<organism evidence="9">
    <name type="scientific">uncultured Anaerotruncus sp</name>
    <dbReference type="NCBI Taxonomy" id="905011"/>
    <lineage>
        <taxon>Bacteria</taxon>
        <taxon>Bacillati</taxon>
        <taxon>Bacillota</taxon>
        <taxon>Clostridia</taxon>
        <taxon>Eubacteriales</taxon>
        <taxon>Oscillospiraceae</taxon>
        <taxon>Anaerotruncus</taxon>
        <taxon>environmental samples</taxon>
    </lineage>
</organism>
<dbReference type="InterPro" id="IPR004761">
    <property type="entry name" value="Spore_GerAB"/>
</dbReference>
<sequence length="359" mass="39354">MTKRVEISASQLVTLLFLSRAFTLLTYSTKTDQISQNAGIIFALALSAMLYVAALIPTFLLVRRRRDYSIIEWSFAVKPWFGKGVAALYFAFLVLVTANTISHFEFFLTSSIYPNASPTLFVVLFLLAVAYAAYMGLEACARMSGFVFWGVAAGTAFLFLCLFQKADPIFLRSPFSIDLKTTVATGFSGVGASLEITTILLLIPMVRGNLTKASGALSAMIMVYYQLISVFAITSLGEYAQSHLFPIYSMAAVAEFSVMQRLDSLFMAMWVFIAFVRTALFFYLAVHMLGYLAPKPVASRGIGIVGALVLLISLVLANNYQAMRLIRSFFASGIAVVLFLLVVPGIVLCTAARKKEVSQ</sequence>
<accession>A0A6N2RK27</accession>
<feature type="transmembrane region" description="Helical" evidence="8">
    <location>
        <begin position="297"/>
        <end position="317"/>
    </location>
</feature>
<feature type="transmembrane region" description="Helical" evidence="8">
    <location>
        <begin position="83"/>
        <end position="104"/>
    </location>
</feature>
<reference evidence="9" key="1">
    <citation type="submission" date="2019-11" db="EMBL/GenBank/DDBJ databases">
        <authorList>
            <person name="Feng L."/>
        </authorList>
    </citation>
    <scope>NUCLEOTIDE SEQUENCE</scope>
    <source>
        <strain evidence="9">AundefinedLFYP135</strain>
    </source>
</reference>
<keyword evidence="3" id="KW-0813">Transport</keyword>
<keyword evidence="6 8" id="KW-1133">Transmembrane helix</keyword>
<feature type="transmembrane region" description="Helical" evidence="8">
    <location>
        <begin position="116"/>
        <end position="134"/>
    </location>
</feature>
<name>A0A6N2RK27_9FIRM</name>
<comment type="similarity">
    <text evidence="2">Belongs to the amino acid-polyamine-organocation (APC) superfamily. Spore germination protein (SGP) (TC 2.A.3.9) family.</text>
</comment>
<feature type="transmembrane region" description="Helical" evidence="8">
    <location>
        <begin position="265"/>
        <end position="285"/>
    </location>
</feature>
<evidence type="ECO:0000256" key="2">
    <source>
        <dbReference type="ARBA" id="ARBA00007998"/>
    </source>
</evidence>
<dbReference type="AlphaFoldDB" id="A0A6N2RK27"/>
<evidence type="ECO:0000313" key="9">
    <source>
        <dbReference type="EMBL" id="VYS80511.1"/>
    </source>
</evidence>
<dbReference type="PANTHER" id="PTHR34975">
    <property type="entry name" value="SPORE GERMINATION PROTEIN A2"/>
    <property type="match status" value="1"/>
</dbReference>
<gene>
    <name evidence="9" type="ORF">AULFYP135_00438</name>
</gene>
<evidence type="ECO:0000256" key="1">
    <source>
        <dbReference type="ARBA" id="ARBA00004141"/>
    </source>
</evidence>
<dbReference type="PANTHER" id="PTHR34975:SF2">
    <property type="entry name" value="SPORE GERMINATION PROTEIN A2"/>
    <property type="match status" value="1"/>
</dbReference>
<dbReference type="Pfam" id="PF03845">
    <property type="entry name" value="Spore_permease"/>
    <property type="match status" value="1"/>
</dbReference>
<feature type="transmembrane region" description="Helical" evidence="8">
    <location>
        <begin position="329"/>
        <end position="353"/>
    </location>
</feature>
<evidence type="ECO:0000256" key="4">
    <source>
        <dbReference type="ARBA" id="ARBA00022544"/>
    </source>
</evidence>
<dbReference type="EMBL" id="CACRSL010000003">
    <property type="protein sequence ID" value="VYS80511.1"/>
    <property type="molecule type" value="Genomic_DNA"/>
</dbReference>
<feature type="transmembrane region" description="Helical" evidence="8">
    <location>
        <begin position="146"/>
        <end position="166"/>
    </location>
</feature>
<dbReference type="GO" id="GO:0009847">
    <property type="term" value="P:spore germination"/>
    <property type="evidence" value="ECO:0007669"/>
    <property type="project" value="InterPro"/>
</dbReference>
<keyword evidence="5 8" id="KW-0812">Transmembrane</keyword>
<feature type="transmembrane region" description="Helical" evidence="8">
    <location>
        <begin position="215"/>
        <end position="233"/>
    </location>
</feature>
<evidence type="ECO:0000256" key="3">
    <source>
        <dbReference type="ARBA" id="ARBA00022448"/>
    </source>
</evidence>
<evidence type="ECO:0000256" key="8">
    <source>
        <dbReference type="SAM" id="Phobius"/>
    </source>
</evidence>
<feature type="transmembrane region" description="Helical" evidence="8">
    <location>
        <begin position="39"/>
        <end position="62"/>
    </location>
</feature>
<keyword evidence="7 8" id="KW-0472">Membrane</keyword>
<evidence type="ECO:0000256" key="7">
    <source>
        <dbReference type="ARBA" id="ARBA00023136"/>
    </source>
</evidence>
<comment type="subcellular location">
    <subcellularLocation>
        <location evidence="1">Membrane</location>
        <topology evidence="1">Multi-pass membrane protein</topology>
    </subcellularLocation>
</comment>
<evidence type="ECO:0000256" key="5">
    <source>
        <dbReference type="ARBA" id="ARBA00022692"/>
    </source>
</evidence>
<evidence type="ECO:0000256" key="6">
    <source>
        <dbReference type="ARBA" id="ARBA00022989"/>
    </source>
</evidence>
<keyword evidence="4" id="KW-0309">Germination</keyword>
<feature type="transmembrane region" description="Helical" evidence="8">
    <location>
        <begin position="186"/>
        <end position="203"/>
    </location>
</feature>
<dbReference type="GO" id="GO:0016020">
    <property type="term" value="C:membrane"/>
    <property type="evidence" value="ECO:0007669"/>
    <property type="project" value="UniProtKB-SubCell"/>
</dbReference>
<protein>
    <submittedName>
        <fullName evidence="9">Spore germination protein</fullName>
    </submittedName>
</protein>
<proteinExistence type="inferred from homology"/>